<sequence length="567" mass="60565">MDSEASFWRRQRRGVKRSTSVHQKLTATAAAGHGDCRVGRQRQQQGNNARQILTALPTPPPHPSSSSDPFPLAVAVLPPLNAPPPSLPSHALHVAALTHCRPGPGDTGGPARHPLPPTVRKERKEGRFCSVLLPSSSSRLQVALPSRFRSPRPIIIPGAAQATNSCSSSSLTQKLSYDKRHRRDRERKLQIDRSIDREMRTRVALEPLAEEPGGEDESASRRRSGSGLQATLHRWARVLSGATADDARPAADLRVLLSVLACPLSPVPILPRLPRHVASSAQYIIEQFRATTGCGKMEGPAAKSMYAAGKVRLAMLHEPAGGGGGGAAAAPAGGRCHEGSFVVWQLAPGMWIVEMAVAGHSVAAGSDGRVAWRRTPWLGAHAARGGSRPLRRALQGLDPAMIASIFSTAEHAGEKQVDGEDCFVLRLDVGPSTLSSWSDGTAEVIRHGLTGFFSQRSGLLARLEDSQLTRIQAPGAAAMYWETTIASTVADYRAVDGVAVAHAGRSTAYLARFGVGVRAARVVTRMEETWTIDDVAFDVPGLGPDAFIPPEEVRRSRFYDAMAAGGK</sequence>
<dbReference type="EnsemblPlants" id="AVESA.00010b.r2.4CG1277410.1">
    <property type="protein sequence ID" value="AVESA.00010b.r2.4CG1277410.1.CDS"/>
    <property type="gene ID" value="AVESA.00010b.r2.4CG1277410"/>
</dbReference>
<reference evidence="1" key="2">
    <citation type="submission" date="2025-09" db="UniProtKB">
        <authorList>
            <consortium name="EnsemblPlants"/>
        </authorList>
    </citation>
    <scope>IDENTIFICATION</scope>
</reference>
<reference evidence="1" key="1">
    <citation type="submission" date="2021-05" db="EMBL/GenBank/DDBJ databases">
        <authorList>
            <person name="Scholz U."/>
            <person name="Mascher M."/>
            <person name="Fiebig A."/>
        </authorList>
    </citation>
    <scope>NUCLEOTIDE SEQUENCE [LARGE SCALE GENOMIC DNA]</scope>
</reference>
<proteinExistence type="predicted"/>
<evidence type="ECO:0000313" key="1">
    <source>
        <dbReference type="EnsemblPlants" id="AVESA.00010b.r2.4CG1277410.1.CDS"/>
    </source>
</evidence>
<evidence type="ECO:0000313" key="2">
    <source>
        <dbReference type="Proteomes" id="UP001732700"/>
    </source>
</evidence>
<accession>A0ACD5WUJ4</accession>
<protein>
    <submittedName>
        <fullName evidence="1">Uncharacterized protein</fullName>
    </submittedName>
</protein>
<dbReference type="Proteomes" id="UP001732700">
    <property type="component" value="Chromosome 4C"/>
</dbReference>
<name>A0ACD5WUJ4_AVESA</name>
<keyword evidence="2" id="KW-1185">Reference proteome</keyword>
<organism evidence="1 2">
    <name type="scientific">Avena sativa</name>
    <name type="common">Oat</name>
    <dbReference type="NCBI Taxonomy" id="4498"/>
    <lineage>
        <taxon>Eukaryota</taxon>
        <taxon>Viridiplantae</taxon>
        <taxon>Streptophyta</taxon>
        <taxon>Embryophyta</taxon>
        <taxon>Tracheophyta</taxon>
        <taxon>Spermatophyta</taxon>
        <taxon>Magnoliopsida</taxon>
        <taxon>Liliopsida</taxon>
        <taxon>Poales</taxon>
        <taxon>Poaceae</taxon>
        <taxon>BOP clade</taxon>
        <taxon>Pooideae</taxon>
        <taxon>Poodae</taxon>
        <taxon>Poeae</taxon>
        <taxon>Poeae Chloroplast Group 1 (Aveneae type)</taxon>
        <taxon>Aveninae</taxon>
        <taxon>Avena</taxon>
    </lineage>
</organism>